<accession>A0A0M2STK8</accession>
<proteinExistence type="predicted"/>
<dbReference type="PATRIC" id="fig|1408103.3.peg.3037"/>
<dbReference type="RefSeq" id="WP_046524306.1">
    <property type="nucleotide sequence ID" value="NZ_LAYY01000014.1"/>
</dbReference>
<gene>
    <name evidence="1" type="ORF">WQ57_13515</name>
</gene>
<evidence type="ECO:0008006" key="3">
    <source>
        <dbReference type="Google" id="ProtNLM"/>
    </source>
</evidence>
<dbReference type="InterPro" id="IPR010982">
    <property type="entry name" value="Lambda_DNA-bd_dom_sf"/>
</dbReference>
<sequence>MLDAKTLRELDEYIELHLGNVTVYKSAELFEEAEAPILQDIQHSELKTFIEDHRQPSLKEMLFSLIDQKGLRDADIYKKAGIDRKHFSKIRSNPGYRPGKNTVLALCFALELDREETGELLSSAGYSLSASDTADLVISFCLEKNIHDLDAVNQALEAYSLKPL</sequence>
<name>A0A0M2STK8_9BACI</name>
<dbReference type="EMBL" id="LAYY01000014">
    <property type="protein sequence ID" value="KKK37463.1"/>
    <property type="molecule type" value="Genomic_DNA"/>
</dbReference>
<reference evidence="1 2" key="1">
    <citation type="submission" date="2015-04" db="EMBL/GenBank/DDBJ databases">
        <title>Taxonomic description and genome sequence of Bacillus campisalis sp. nov., a novel member of the genus Bacillus isolated from solar saltern.</title>
        <authorList>
            <person name="Mathan Kumar R."/>
            <person name="Kaur G."/>
            <person name="Kumar A."/>
            <person name="Singh N.K."/>
            <person name="Kaur N."/>
            <person name="Kumar N."/>
            <person name="Mayilraj S."/>
        </authorList>
    </citation>
    <scope>NUCLEOTIDE SEQUENCE [LARGE SCALE GENOMIC DNA]</scope>
    <source>
        <strain evidence="1 2">SA2-6</strain>
    </source>
</reference>
<evidence type="ECO:0000313" key="1">
    <source>
        <dbReference type="EMBL" id="KKK37463.1"/>
    </source>
</evidence>
<keyword evidence="2" id="KW-1185">Reference proteome</keyword>
<comment type="caution">
    <text evidence="1">The sequence shown here is derived from an EMBL/GenBank/DDBJ whole genome shotgun (WGS) entry which is preliminary data.</text>
</comment>
<dbReference type="Proteomes" id="UP000034166">
    <property type="component" value="Unassembled WGS sequence"/>
</dbReference>
<dbReference type="SUPFAM" id="SSF47413">
    <property type="entry name" value="lambda repressor-like DNA-binding domains"/>
    <property type="match status" value="1"/>
</dbReference>
<dbReference type="OrthoDB" id="6194521at2"/>
<dbReference type="GO" id="GO:0003677">
    <property type="term" value="F:DNA binding"/>
    <property type="evidence" value="ECO:0007669"/>
    <property type="project" value="InterPro"/>
</dbReference>
<evidence type="ECO:0000313" key="2">
    <source>
        <dbReference type="Proteomes" id="UP000034166"/>
    </source>
</evidence>
<dbReference type="AlphaFoldDB" id="A0A0M2STK8"/>
<protein>
    <recommendedName>
        <fullName evidence="3">Appr-1-p processing protein</fullName>
    </recommendedName>
</protein>
<organism evidence="1 2">
    <name type="scientific">Mesobacillus campisalis</name>
    <dbReference type="NCBI Taxonomy" id="1408103"/>
    <lineage>
        <taxon>Bacteria</taxon>
        <taxon>Bacillati</taxon>
        <taxon>Bacillota</taxon>
        <taxon>Bacilli</taxon>
        <taxon>Bacillales</taxon>
        <taxon>Bacillaceae</taxon>
        <taxon>Mesobacillus</taxon>
    </lineage>
</organism>